<feature type="compositionally biased region" description="Basic and acidic residues" evidence="6">
    <location>
        <begin position="628"/>
        <end position="637"/>
    </location>
</feature>
<feature type="transmembrane region" description="Helical" evidence="7">
    <location>
        <begin position="200"/>
        <end position="219"/>
    </location>
</feature>
<keyword evidence="9" id="KW-0012">Acyltransferase</keyword>
<feature type="transmembrane region" description="Helical" evidence="7">
    <location>
        <begin position="14"/>
        <end position="32"/>
    </location>
</feature>
<evidence type="ECO:0000256" key="1">
    <source>
        <dbReference type="ARBA" id="ARBA00004651"/>
    </source>
</evidence>
<evidence type="ECO:0000256" key="6">
    <source>
        <dbReference type="SAM" id="MobiDB-lite"/>
    </source>
</evidence>
<dbReference type="GO" id="GO:0050071">
    <property type="term" value="F:phosphatidylglycerol lysyltransferase activity"/>
    <property type="evidence" value="ECO:0007669"/>
    <property type="project" value="UniProtKB-EC"/>
</dbReference>
<protein>
    <submittedName>
        <fullName evidence="9">Phosphatidylglycerol lysyltransferase</fullName>
        <ecNumber evidence="9">2.3.2.3</ecNumber>
    </submittedName>
</protein>
<dbReference type="PANTHER" id="PTHR34697">
    <property type="entry name" value="PHOSPHATIDYLGLYCEROL LYSYLTRANSFERASE"/>
    <property type="match status" value="1"/>
</dbReference>
<proteinExistence type="predicted"/>
<dbReference type="PANTHER" id="PTHR34697:SF2">
    <property type="entry name" value="PHOSPHATIDYLGLYCEROL LYSYLTRANSFERASE"/>
    <property type="match status" value="1"/>
</dbReference>
<keyword evidence="4 7" id="KW-1133">Transmembrane helix</keyword>
<feature type="transmembrane region" description="Helical" evidence="7">
    <location>
        <begin position="159"/>
        <end position="180"/>
    </location>
</feature>
<keyword evidence="2" id="KW-1003">Cell membrane</keyword>
<feature type="transmembrane region" description="Helical" evidence="7">
    <location>
        <begin position="132"/>
        <end position="152"/>
    </location>
</feature>
<dbReference type="GO" id="GO:0005886">
    <property type="term" value="C:plasma membrane"/>
    <property type="evidence" value="ECO:0007669"/>
    <property type="project" value="UniProtKB-SubCell"/>
</dbReference>
<evidence type="ECO:0000256" key="5">
    <source>
        <dbReference type="ARBA" id="ARBA00023136"/>
    </source>
</evidence>
<feature type="region of interest" description="Disordered" evidence="6">
    <location>
        <begin position="614"/>
        <end position="645"/>
    </location>
</feature>
<dbReference type="Proteomes" id="UP000052022">
    <property type="component" value="Unassembled WGS sequence"/>
</dbReference>
<name>A0A0P1GZW5_9RHOB</name>
<dbReference type="Gene3D" id="3.40.630.30">
    <property type="match status" value="1"/>
</dbReference>
<evidence type="ECO:0000256" key="3">
    <source>
        <dbReference type="ARBA" id="ARBA00022692"/>
    </source>
</evidence>
<dbReference type="EMBL" id="CYSD01000043">
    <property type="protein sequence ID" value="CUH82010.1"/>
    <property type="molecule type" value="Genomic_DNA"/>
</dbReference>
<evidence type="ECO:0000313" key="9">
    <source>
        <dbReference type="EMBL" id="CUH82010.1"/>
    </source>
</evidence>
<dbReference type="EC" id="2.3.2.3" evidence="9"/>
<keyword evidence="5 7" id="KW-0472">Membrane</keyword>
<feature type="transmembrane region" description="Helical" evidence="7">
    <location>
        <begin position="270"/>
        <end position="294"/>
    </location>
</feature>
<feature type="compositionally biased region" description="Polar residues" evidence="6">
    <location>
        <begin position="614"/>
        <end position="626"/>
    </location>
</feature>
<evidence type="ECO:0000313" key="10">
    <source>
        <dbReference type="Proteomes" id="UP000052022"/>
    </source>
</evidence>
<dbReference type="InterPro" id="IPR024320">
    <property type="entry name" value="LPG_synthase_C"/>
</dbReference>
<feature type="transmembrane region" description="Helical" evidence="7">
    <location>
        <begin position="92"/>
        <end position="112"/>
    </location>
</feature>
<dbReference type="Pfam" id="PF09924">
    <property type="entry name" value="LPG_synthase_C"/>
    <property type="match status" value="1"/>
</dbReference>
<dbReference type="STRING" id="928856.SAMN04488049_10548"/>
<feature type="transmembrane region" description="Helical" evidence="7">
    <location>
        <begin position="52"/>
        <end position="72"/>
    </location>
</feature>
<dbReference type="GO" id="GO:0016747">
    <property type="term" value="F:acyltransferase activity, transferring groups other than amino-acyl groups"/>
    <property type="evidence" value="ECO:0007669"/>
    <property type="project" value="InterPro"/>
</dbReference>
<keyword evidence="9" id="KW-0808">Transferase</keyword>
<dbReference type="PROSITE" id="PS51186">
    <property type="entry name" value="GNAT"/>
    <property type="match status" value="1"/>
</dbReference>
<organism evidence="9 10">
    <name type="scientific">Tritonibacter multivorans</name>
    <dbReference type="NCBI Taxonomy" id="928856"/>
    <lineage>
        <taxon>Bacteria</taxon>
        <taxon>Pseudomonadati</taxon>
        <taxon>Pseudomonadota</taxon>
        <taxon>Alphaproteobacteria</taxon>
        <taxon>Rhodobacterales</taxon>
        <taxon>Paracoccaceae</taxon>
        <taxon>Tritonibacter</taxon>
    </lineage>
</organism>
<dbReference type="RefSeq" id="WP_074941949.1">
    <property type="nucleotide sequence ID" value="NZ_CYSD01000043.1"/>
</dbReference>
<comment type="subcellular location">
    <subcellularLocation>
        <location evidence="1">Cell membrane</location>
        <topology evidence="1">Multi-pass membrane protein</topology>
    </subcellularLocation>
</comment>
<evidence type="ECO:0000256" key="4">
    <source>
        <dbReference type="ARBA" id="ARBA00022989"/>
    </source>
</evidence>
<dbReference type="OrthoDB" id="145485at2"/>
<sequence length="645" mass="69294">MTRKLVNTLSASKLFRIVAPLAITAVCLVILAHKVALPPVAELWALTSQIPVLNWIGAVLATALSFWSLGRYDAVAHRHLRTGFDDRLTSRAGIASIAFSQTVGFGIFTGAFARWRLLPGLSPLQAAQLTGFVGVTFLSSLALICGIAMVLTAKSANTALLGALIPITLLAFAALCFRFPNWQIGKRTVRLPSLRALGALSIWTFVDIAAAGTALWLLLPVGHGLSLLDLLPAYFIALGLAIVSSSPGGAGPLELALLALLPAIEPATLVAGLLAFRIIYYALPATLAGLVLLWPDRLSFGLKAQTPDYLGEQDRPATSLRFERPQAESGIILQNGGHVLAAGLNKLAVLDSPQVSVAFFDPLLGQNEEVPSALARHAQQHNTVPCFYKCSATMALATRKQGWKVLRIAADAIVNPQTYTDAGSSHRQLRRKLRHAEKAGLSVEAQWGELPLQEMAEVDATWVAQHGRALGTSMGQFEGTYLSQQLVFLARQNGRLIAFVSFHRCANEWALDLVRMVPGAPDGTGHLMIRKAIDAAKEAGLDRLSLSAVADHRFAHRLDGGLRRFKTCFAPRWEPRYIAAPSWSALALALAELVRLIHRPAPVAPVSALAMSGQPTQENAAQSSSDDAVPHIDHEENAIALRRTA</sequence>
<evidence type="ECO:0000259" key="8">
    <source>
        <dbReference type="PROSITE" id="PS51186"/>
    </source>
</evidence>
<dbReference type="InterPro" id="IPR016181">
    <property type="entry name" value="Acyl_CoA_acyltransferase"/>
</dbReference>
<feature type="domain" description="N-acetyltransferase" evidence="8">
    <location>
        <begin position="450"/>
        <end position="584"/>
    </location>
</feature>
<feature type="transmembrane region" description="Helical" evidence="7">
    <location>
        <begin position="231"/>
        <end position="250"/>
    </location>
</feature>
<dbReference type="InterPro" id="IPR051211">
    <property type="entry name" value="PG_lysyltransferase"/>
</dbReference>
<gene>
    <name evidence="9" type="primary">mprF</name>
    <name evidence="9" type="ORF">TRM7557_03704</name>
</gene>
<dbReference type="AlphaFoldDB" id="A0A0P1GZW5"/>
<reference evidence="9 10" key="1">
    <citation type="submission" date="2015-09" db="EMBL/GenBank/DDBJ databases">
        <authorList>
            <consortium name="Swine Surveillance"/>
        </authorList>
    </citation>
    <scope>NUCLEOTIDE SEQUENCE [LARGE SCALE GENOMIC DNA]</scope>
    <source>
        <strain evidence="9 10">CECT 7557</strain>
    </source>
</reference>
<accession>A0A0P1GZW5</accession>
<keyword evidence="3 7" id="KW-0812">Transmembrane</keyword>
<evidence type="ECO:0000256" key="7">
    <source>
        <dbReference type="SAM" id="Phobius"/>
    </source>
</evidence>
<dbReference type="SUPFAM" id="SSF55729">
    <property type="entry name" value="Acyl-CoA N-acyltransferases (Nat)"/>
    <property type="match status" value="1"/>
</dbReference>
<dbReference type="GO" id="GO:0055091">
    <property type="term" value="P:phospholipid homeostasis"/>
    <property type="evidence" value="ECO:0007669"/>
    <property type="project" value="TreeGrafter"/>
</dbReference>
<keyword evidence="10" id="KW-1185">Reference proteome</keyword>
<dbReference type="InterPro" id="IPR000182">
    <property type="entry name" value="GNAT_dom"/>
</dbReference>
<evidence type="ECO:0000256" key="2">
    <source>
        <dbReference type="ARBA" id="ARBA00022475"/>
    </source>
</evidence>